<name>K8EC75_9CHLO</name>
<feature type="transmembrane region" description="Helical" evidence="9">
    <location>
        <begin position="1251"/>
        <end position="1268"/>
    </location>
</feature>
<gene>
    <name evidence="11" type="ORF">Bathy03g00880</name>
</gene>
<dbReference type="InterPro" id="IPR003368">
    <property type="entry name" value="POMP_repeat"/>
</dbReference>
<feature type="signal peptide" evidence="10">
    <location>
        <begin position="1"/>
        <end position="26"/>
    </location>
</feature>
<feature type="transmembrane region" description="Helical" evidence="9">
    <location>
        <begin position="1491"/>
        <end position="1509"/>
    </location>
</feature>
<feature type="transmembrane region" description="Helical" evidence="9">
    <location>
        <begin position="1390"/>
        <end position="1409"/>
    </location>
</feature>
<keyword evidence="12" id="KW-1185">Reference proteome</keyword>
<dbReference type="KEGG" id="bpg:Bathy03g00880"/>
<proteinExistence type="predicted"/>
<evidence type="ECO:0000256" key="6">
    <source>
        <dbReference type="ARBA" id="ARBA00023136"/>
    </source>
</evidence>
<feature type="compositionally biased region" description="Polar residues" evidence="8">
    <location>
        <begin position="1651"/>
        <end position="1661"/>
    </location>
</feature>
<dbReference type="STRING" id="41875.K8EC75"/>
<evidence type="ECO:0000313" key="11">
    <source>
        <dbReference type="EMBL" id="CCO15509.1"/>
    </source>
</evidence>
<evidence type="ECO:0000256" key="10">
    <source>
        <dbReference type="SAM" id="SignalP"/>
    </source>
</evidence>
<accession>K8EC75</accession>
<dbReference type="InterPro" id="IPR011050">
    <property type="entry name" value="Pectin_lyase_fold/virulence"/>
</dbReference>
<feature type="transmembrane region" description="Helical" evidence="9">
    <location>
        <begin position="1334"/>
        <end position="1355"/>
    </location>
</feature>
<evidence type="ECO:0000256" key="8">
    <source>
        <dbReference type="SAM" id="MobiDB-lite"/>
    </source>
</evidence>
<dbReference type="PANTHER" id="PTHR11319">
    <property type="entry name" value="G PROTEIN-COUPLED RECEPTOR-RELATED"/>
    <property type="match status" value="1"/>
</dbReference>
<feature type="transmembrane region" description="Helical" evidence="9">
    <location>
        <begin position="1529"/>
        <end position="1552"/>
    </location>
</feature>
<keyword evidence="9" id="KW-1133">Transmembrane helix</keyword>
<keyword evidence="4" id="KW-0964">Secreted</keyword>
<organism evidence="11 12">
    <name type="scientific">Bathycoccus prasinos</name>
    <dbReference type="NCBI Taxonomy" id="41875"/>
    <lineage>
        <taxon>Eukaryota</taxon>
        <taxon>Viridiplantae</taxon>
        <taxon>Chlorophyta</taxon>
        <taxon>Mamiellophyceae</taxon>
        <taxon>Mamiellales</taxon>
        <taxon>Bathycoccaceae</taxon>
        <taxon>Bathycoccus</taxon>
    </lineage>
</organism>
<evidence type="ECO:0000256" key="7">
    <source>
        <dbReference type="ARBA" id="ARBA00023237"/>
    </source>
</evidence>
<dbReference type="NCBIfam" id="TIGR01376">
    <property type="entry name" value="POMP_repeat"/>
    <property type="match status" value="1"/>
</dbReference>
<dbReference type="Proteomes" id="UP000198341">
    <property type="component" value="Chromosome 3"/>
</dbReference>
<evidence type="ECO:0000256" key="4">
    <source>
        <dbReference type="ARBA" id="ARBA00022525"/>
    </source>
</evidence>
<evidence type="ECO:0000256" key="1">
    <source>
        <dbReference type="ARBA" id="ARBA00004196"/>
    </source>
</evidence>
<feature type="transmembrane region" description="Helical" evidence="9">
    <location>
        <begin position="1440"/>
        <end position="1460"/>
    </location>
</feature>
<feature type="transmembrane region" description="Helical" evidence="9">
    <location>
        <begin position="1595"/>
        <end position="1616"/>
    </location>
</feature>
<dbReference type="InterPro" id="IPR006626">
    <property type="entry name" value="PbH1"/>
</dbReference>
<keyword evidence="9" id="KW-0812">Transmembrane</keyword>
<dbReference type="EMBL" id="FO082276">
    <property type="protein sequence ID" value="CCO15509.1"/>
    <property type="molecule type" value="Genomic_DNA"/>
</dbReference>
<feature type="transmembrane region" description="Helical" evidence="9">
    <location>
        <begin position="1275"/>
        <end position="1297"/>
    </location>
</feature>
<sequence length="1679" mass="175732">MTILSKRRMFFFSLLVVTFWGAFARAEETTNNVPSVSTCLSMPDVSACASPTSNTCKALLNTWNDAGCFCDGVETVDISAYASALEGAMLANGIAKHDASTDSVCVQALAEQSSFGAQDVLKAPAYAYAVKTSSTSYSVHWAASEKYKDETVSLYSVTPYIPGADKMPIRYTWPYYGISSTLNSSVAFGGALSTSVDLSDMEQTASSLGSVIVFLVHAVVIDGTGTKTVSPNFASAKYVPVLAGNPIVEMFASATSSDVSTSCGTFTSPCASLAATLASTLFRNAVSKKVSLLPGTFASSSCGLSITSLGPVEISSLTGLPDSTTIDCGYENHFATISGDDDAVTISGVTIQNGRSETGGGLKIANSATSERVQLSDVVVKDSLAENLGGGIHVVSASPKFDNVVVQNCSGGNDRTGNANRGGGIYIETNSNVIANDLTVKGCSLDVSGKGGGLNVDESSSGVFTNAVIENNSAFFAAGIFIGNNCKPKFINAKVSGNSASYGSGIGIFNGGDAEFVDGTISKNTPTANAESYGGGLLVYSGAKGTFTGVTFTENEADYGAGVMAWPQAILLTFDSCMFTKNVAKVNGGAINAKTASTIVTSAQTTLAGNVAQNLGGAIHAEPSASVTLSSETTVYKNTAKNGGGVSCVGADITINSASKFVENVASSYGGGVYLESSCKTTVTAAVFSGNTAGGSNETVCPRVRGAGGGAFAVVGVYDVSSVSQGATNLEISQNTVMTKNAAIDGGAIFVLSSSDAATTSSASGSTPSVSLYSEGAIVTVREGATLLENTAFGCHGPGEKRGAGGGIYASVGIVTAKDAIFSKNVAATHGGGIRAVDNVASLKLDATIMAENVASDGFGGAIASSAIAFRVENGSVMSKNEATNGGAISIAPPSEESGADSALDFELASLTLDSNVASKVGGGVYFDANFAKASITPTTMNTLSQLIFRSNVAESGPSVYWTRASSPNVEFTCESCSNLPTFHPEDYATEALKVQAPAHVLAELSKGVGSGEVAKSFSVELVDYYGHVAVSEPASSTCTISTASHELDDIAITDYAGDLGRLEFLKNHSPLVVSGELSENSQKGVSTFDKVTFRGELGDVYRVSFLCKRENDVQIGDELILNAQILNCLPGYQPNWMNLENGEKSARICSYCEDRTFNLDGIQCKPCPEGGDCRGGSDISSLEGWWRSNDLSEYIFQCPMGAEACKATNSTGNVACEDAYEGPVCALCKEGFRKLGGKCLKCQSKPITDAIPVIGILALIGFIIYIFKKPLQEAAGTVLATCVIYVFQTLGLLYSYDVKWPSPMKRTLGILDVTNLNLDALAPGCSNASNTFYVSYIGALTVPPIILMLTFVAFNTAGVIRKMNRNTFLGLNINDEILIEFQGKCKRNCVWMLVLTYAGVTKTVLQLFNSRTLDVGTFLRVDYKIEAEGATFNAYRSSAYLAMIIYPFGLPLFLAWKLLKRRPTGKLSESDSLRSTYGFMYKSNRPGCEGWELVLLATKFFLAAIPVFATERNLRGDPNSGYDVSSEFASACQIAMAQMLCGVAFCLALYVKPYAQPLHNRQFSLAIGTVISWLAVTTAVFANPQAFTNTESSGVGAGLVIFSLVTLAYAISASAKAGEKPFAREKKDPDEPSFWKSQSMFLKSLKRTDVQTTQKGTSTTEDNDEKASSLKPLAAEAA</sequence>
<evidence type="ECO:0000256" key="3">
    <source>
        <dbReference type="ARBA" id="ARBA00004613"/>
    </source>
</evidence>
<feature type="chain" id="PRO_5003919115" description="Polymorphic outer membrane protein" evidence="10">
    <location>
        <begin position="27"/>
        <end position="1679"/>
    </location>
</feature>
<dbReference type="OrthoDB" id="509564at2759"/>
<dbReference type="eggNOG" id="ENOG502S176">
    <property type="taxonomic scope" value="Eukaryota"/>
</dbReference>
<reference evidence="11 12" key="1">
    <citation type="submission" date="2011-10" db="EMBL/GenBank/DDBJ databases">
        <authorList>
            <person name="Genoscope - CEA"/>
        </authorList>
    </citation>
    <scope>NUCLEOTIDE SEQUENCE [LARGE SCALE GENOMIC DNA]</scope>
    <source>
        <strain evidence="11 12">RCC 1105</strain>
    </source>
</reference>
<keyword evidence="7" id="KW-0998">Cell outer membrane</keyword>
<evidence type="ECO:0000256" key="5">
    <source>
        <dbReference type="ARBA" id="ARBA00022729"/>
    </source>
</evidence>
<evidence type="ECO:0000256" key="2">
    <source>
        <dbReference type="ARBA" id="ARBA00004442"/>
    </source>
</evidence>
<dbReference type="SMART" id="SM00710">
    <property type="entry name" value="PbH1"/>
    <property type="match status" value="12"/>
</dbReference>
<evidence type="ECO:0000313" key="12">
    <source>
        <dbReference type="Proteomes" id="UP000198341"/>
    </source>
</evidence>
<comment type="subcellular location">
    <subcellularLocation>
        <location evidence="1">Cell envelope</location>
    </subcellularLocation>
    <subcellularLocation>
        <location evidence="2">Cell outer membrane</location>
    </subcellularLocation>
    <subcellularLocation>
        <location evidence="3">Secreted</location>
    </subcellularLocation>
</comment>
<keyword evidence="5 10" id="KW-0732">Signal</keyword>
<dbReference type="GO" id="GO:0005576">
    <property type="term" value="C:extracellular region"/>
    <property type="evidence" value="ECO:0007669"/>
    <property type="project" value="UniProtKB-SubCell"/>
</dbReference>
<protein>
    <recommendedName>
        <fullName evidence="13">Polymorphic outer membrane protein</fullName>
    </recommendedName>
</protein>
<evidence type="ECO:0008006" key="13">
    <source>
        <dbReference type="Google" id="ProtNLM"/>
    </source>
</evidence>
<dbReference type="GeneID" id="19016626"/>
<dbReference type="RefSeq" id="XP_007514072.1">
    <property type="nucleotide sequence ID" value="XM_007514010.1"/>
</dbReference>
<keyword evidence="6 9" id="KW-0472">Membrane</keyword>
<dbReference type="PANTHER" id="PTHR11319:SF35">
    <property type="entry name" value="OUTER MEMBRANE PROTEIN PMPC-RELATED"/>
    <property type="match status" value="1"/>
</dbReference>
<dbReference type="SUPFAM" id="SSF51126">
    <property type="entry name" value="Pectin lyase-like"/>
    <property type="match status" value="2"/>
</dbReference>
<feature type="transmembrane region" description="Helical" evidence="9">
    <location>
        <begin position="1564"/>
        <end position="1583"/>
    </location>
</feature>
<evidence type="ECO:0000256" key="9">
    <source>
        <dbReference type="SAM" id="Phobius"/>
    </source>
</evidence>
<feature type="region of interest" description="Disordered" evidence="8">
    <location>
        <begin position="1646"/>
        <end position="1679"/>
    </location>
</feature>